<keyword evidence="4" id="KW-1185">Reference proteome</keyword>
<dbReference type="STRING" id="1121328.JWYL7_0765"/>
<reference evidence="1 3" key="1">
    <citation type="submission" date="2016-02" db="EMBL/GenBank/DDBJ databases">
        <title>Draft genome sequence for Clostridium paradoxum JW-YL-7.</title>
        <authorList>
            <person name="Utturkar S.M."/>
            <person name="Lancaster A."/>
            <person name="Poole F.L."/>
            <person name="Adams M.W."/>
            <person name="Brown S.D."/>
        </authorList>
    </citation>
    <scope>NUCLEOTIDE SEQUENCE [LARGE SCALE GENOMIC DNA]</scope>
    <source>
        <strain evidence="1 3">JW-YL-7</strain>
    </source>
</reference>
<dbReference type="Proteomes" id="UP000092605">
    <property type="component" value="Unassembled WGS sequence"/>
</dbReference>
<sequence length="50" mass="6158">MQEFLWNYFKQTGDIHAYMYLLELSNCFNNKDKLKDDTLREISDDYTDRD</sequence>
<dbReference type="EMBL" id="LSFY01000001">
    <property type="protein sequence ID" value="KXZ39690.1"/>
    <property type="molecule type" value="Genomic_DNA"/>
</dbReference>
<dbReference type="OrthoDB" id="1650227at2"/>
<accession>A0A150FRM6</accession>
<evidence type="ECO:0000313" key="1">
    <source>
        <dbReference type="EMBL" id="KXZ39690.1"/>
    </source>
</evidence>
<name>A0A150FRM6_CLOPD</name>
<dbReference type="PATRIC" id="fig|1121328.3.peg.771"/>
<evidence type="ECO:0000313" key="2">
    <source>
        <dbReference type="EMBL" id="SHK64579.1"/>
    </source>
</evidence>
<evidence type="ECO:0000313" key="3">
    <source>
        <dbReference type="Proteomes" id="UP000092605"/>
    </source>
</evidence>
<reference evidence="2 4" key="2">
    <citation type="submission" date="2016-11" db="EMBL/GenBank/DDBJ databases">
        <authorList>
            <person name="Varghese N."/>
            <person name="Submissions S."/>
        </authorList>
    </citation>
    <scope>NUCLEOTIDE SEQUENCE [LARGE SCALE GENOMIC DNA]</scope>
    <source>
        <strain evidence="2 4">DSM 7308</strain>
    </source>
</reference>
<dbReference type="InterPro" id="IPR025617">
    <property type="entry name" value="YqzL"/>
</dbReference>
<organism evidence="1 3">
    <name type="scientific">Alkalithermobacter thermoalcaliphilus JW-YL-7 = DSM 7308</name>
    <dbReference type="NCBI Taxonomy" id="1121328"/>
    <lineage>
        <taxon>Bacteria</taxon>
        <taxon>Bacillati</taxon>
        <taxon>Bacillota</taxon>
        <taxon>Clostridia</taxon>
        <taxon>Peptostreptococcales</taxon>
        <taxon>Tepidibacteraceae</taxon>
        <taxon>Alkalithermobacter</taxon>
    </lineage>
</organism>
<protein>
    <submittedName>
        <fullName evidence="1">YqzL-like protein</fullName>
    </submittedName>
</protein>
<evidence type="ECO:0000313" key="4">
    <source>
        <dbReference type="Proteomes" id="UP000323392"/>
    </source>
</evidence>
<comment type="caution">
    <text evidence="1">The sequence shown here is derived from an EMBL/GenBank/DDBJ whole genome shotgun (WGS) entry which is preliminary data.</text>
</comment>
<proteinExistence type="predicted"/>
<dbReference type="Proteomes" id="UP000323392">
    <property type="component" value="Unassembled WGS sequence"/>
</dbReference>
<dbReference type="EMBL" id="FRBG01000003">
    <property type="protein sequence ID" value="SHK64579.1"/>
    <property type="molecule type" value="Genomic_DNA"/>
</dbReference>
<dbReference type="AlphaFoldDB" id="A0A150FRM6"/>
<gene>
    <name evidence="1" type="ORF">JWYL7_0765</name>
    <name evidence="2" type="ORF">SAMN05661008_00633</name>
</gene>
<dbReference type="Pfam" id="PF14006">
    <property type="entry name" value="YqzL"/>
    <property type="match status" value="1"/>
</dbReference>
<dbReference type="RefSeq" id="WP_083528269.1">
    <property type="nucleotide sequence ID" value="NZ_FRBG01000003.1"/>
</dbReference>